<sequence>MSFLFLLLLPLADISPTAASTVKNSTCWDRNNNATVLLGISGGSNASEANQNLVQPLTFLGSLIKSDNSSCFTLRGAPQLHQLPSNFTNDKYNCSYFADLLRPWPEDYKPWVGSVEITGARSNCCAFYEGEECKEPAKLSIVGGMGPVAALYVDPKDVTIEGVG</sequence>
<organism evidence="2 3">
    <name type="scientific">Pyronema omphalodes (strain CBS 100304)</name>
    <name type="common">Pyronema confluens</name>
    <dbReference type="NCBI Taxonomy" id="1076935"/>
    <lineage>
        <taxon>Eukaryota</taxon>
        <taxon>Fungi</taxon>
        <taxon>Dikarya</taxon>
        <taxon>Ascomycota</taxon>
        <taxon>Pezizomycotina</taxon>
        <taxon>Pezizomycetes</taxon>
        <taxon>Pezizales</taxon>
        <taxon>Pyronemataceae</taxon>
        <taxon>Pyronema</taxon>
    </lineage>
</organism>
<protein>
    <submittedName>
        <fullName evidence="2">Uncharacterized protein</fullName>
    </submittedName>
</protein>
<name>U4L393_PYROM</name>
<feature type="chain" id="PRO_5004651251" evidence="1">
    <location>
        <begin position="20"/>
        <end position="164"/>
    </location>
</feature>
<reference evidence="2 3" key="1">
    <citation type="journal article" date="2013" name="PLoS Genet.">
        <title>The genome and development-dependent transcriptomes of Pyronema confluens: a window into fungal evolution.</title>
        <authorList>
            <person name="Traeger S."/>
            <person name="Altegoer F."/>
            <person name="Freitag M."/>
            <person name="Gabaldon T."/>
            <person name="Kempken F."/>
            <person name="Kumar A."/>
            <person name="Marcet-Houben M."/>
            <person name="Poggeler S."/>
            <person name="Stajich J.E."/>
            <person name="Nowrousian M."/>
        </authorList>
    </citation>
    <scope>NUCLEOTIDE SEQUENCE [LARGE SCALE GENOMIC DNA]</scope>
    <source>
        <strain evidence="3">CBS 100304</strain>
        <tissue evidence="2">Vegetative mycelium</tissue>
    </source>
</reference>
<evidence type="ECO:0000313" key="2">
    <source>
        <dbReference type="EMBL" id="CCX04515.1"/>
    </source>
</evidence>
<keyword evidence="3" id="KW-1185">Reference proteome</keyword>
<dbReference type="OrthoDB" id="10376519at2759"/>
<dbReference type="Proteomes" id="UP000018144">
    <property type="component" value="Unassembled WGS sequence"/>
</dbReference>
<dbReference type="EMBL" id="HF935207">
    <property type="protein sequence ID" value="CCX04515.1"/>
    <property type="molecule type" value="Genomic_DNA"/>
</dbReference>
<gene>
    <name evidence="2" type="ORF">PCON_02591</name>
</gene>
<dbReference type="AlphaFoldDB" id="U4L393"/>
<evidence type="ECO:0000256" key="1">
    <source>
        <dbReference type="SAM" id="SignalP"/>
    </source>
</evidence>
<keyword evidence="1" id="KW-0732">Signal</keyword>
<accession>U4L393</accession>
<feature type="signal peptide" evidence="1">
    <location>
        <begin position="1"/>
        <end position="19"/>
    </location>
</feature>
<proteinExistence type="predicted"/>
<evidence type="ECO:0000313" key="3">
    <source>
        <dbReference type="Proteomes" id="UP000018144"/>
    </source>
</evidence>